<dbReference type="Gene3D" id="3.40.50.280">
    <property type="entry name" value="Cobalamin-binding domain"/>
    <property type="match status" value="1"/>
</dbReference>
<dbReference type="PROSITE" id="PS51332">
    <property type="entry name" value="B12_BINDING"/>
    <property type="match status" value="1"/>
</dbReference>
<feature type="domain" description="B12-binding" evidence="4">
    <location>
        <begin position="78"/>
        <end position="208"/>
    </location>
</feature>
<sequence>MKNGDAGQTQNLTSNALSFGISPSAIIKQVLEPTMQEIGEKFKKDEVFIPDVLMSSRAMHASLYVLKPLISRPIISGRGKVVLGTVAGDLHDIGKNMVGMMLEGGGYEVIDIGIDVPVSEFVSAVKKNKPGILGISAALTTTMGKIYEVINEIEEKNLRHNLTIIVGGAPVSAVYAQKAGADGYCADGCKVVSLLDSLMHTRKNFRKVYR</sequence>
<dbReference type="GO" id="GO:0032259">
    <property type="term" value="P:methylation"/>
    <property type="evidence" value="ECO:0007669"/>
    <property type="project" value="UniProtKB-KW"/>
</dbReference>
<dbReference type="InterPro" id="IPR006158">
    <property type="entry name" value="Cobalamin-bd"/>
</dbReference>
<dbReference type="InterPro" id="IPR036594">
    <property type="entry name" value="Meth_synthase_dom"/>
</dbReference>
<keyword evidence="3" id="KW-0170">Cobalt</keyword>
<keyword evidence="2" id="KW-0479">Metal-binding</keyword>
<keyword evidence="6" id="KW-0489">Methyltransferase</keyword>
<dbReference type="SMART" id="SM01018">
    <property type="entry name" value="B12-binding_2"/>
    <property type="match status" value="1"/>
</dbReference>
<dbReference type="EMBL" id="CP017634">
    <property type="protein sequence ID" value="ATW28732.1"/>
    <property type="molecule type" value="Genomic_DNA"/>
</dbReference>
<dbReference type="OrthoDB" id="9783599at2"/>
<dbReference type="PANTHER" id="PTHR45833">
    <property type="entry name" value="METHIONINE SYNTHASE"/>
    <property type="match status" value="1"/>
</dbReference>
<evidence type="ECO:0000313" key="6">
    <source>
        <dbReference type="EMBL" id="ATW28732.1"/>
    </source>
</evidence>
<dbReference type="Proteomes" id="UP000323521">
    <property type="component" value="Chromosome"/>
</dbReference>
<dbReference type="GO" id="GO:0005829">
    <property type="term" value="C:cytosol"/>
    <property type="evidence" value="ECO:0007669"/>
    <property type="project" value="TreeGrafter"/>
</dbReference>
<dbReference type="SUPFAM" id="SSF47644">
    <property type="entry name" value="Methionine synthase domain"/>
    <property type="match status" value="1"/>
</dbReference>
<protein>
    <submittedName>
        <fullName evidence="6">Methyltransferase</fullName>
    </submittedName>
</protein>
<dbReference type="FunFam" id="3.40.50.280:FF:000003">
    <property type="entry name" value="Dimethylamine methyltransferase corrinoid protein"/>
    <property type="match status" value="1"/>
</dbReference>
<dbReference type="AlphaFoldDB" id="A0A3G1L1Q9"/>
<dbReference type="GO" id="GO:0050667">
    <property type="term" value="P:homocysteine metabolic process"/>
    <property type="evidence" value="ECO:0007669"/>
    <property type="project" value="TreeGrafter"/>
</dbReference>
<name>A0A3G1L1Q9_FORW1</name>
<keyword evidence="7" id="KW-1185">Reference proteome</keyword>
<dbReference type="Pfam" id="PF02310">
    <property type="entry name" value="B12-binding"/>
    <property type="match status" value="1"/>
</dbReference>
<evidence type="ECO:0000256" key="1">
    <source>
        <dbReference type="ARBA" id="ARBA00010854"/>
    </source>
</evidence>
<accession>A0A3G1L1Q9</accession>
<organism evidence="6 7">
    <name type="scientific">Formimonas warabiya</name>
    <dbReference type="NCBI Taxonomy" id="1761012"/>
    <lineage>
        <taxon>Bacteria</taxon>
        <taxon>Bacillati</taxon>
        <taxon>Bacillota</taxon>
        <taxon>Clostridia</taxon>
        <taxon>Eubacteriales</taxon>
        <taxon>Peptococcaceae</taxon>
        <taxon>Candidatus Formimonas</taxon>
    </lineage>
</organism>
<dbReference type="InterPro" id="IPR003759">
    <property type="entry name" value="Cbl-bd_cap"/>
</dbReference>
<evidence type="ECO:0000259" key="4">
    <source>
        <dbReference type="PROSITE" id="PS51332"/>
    </source>
</evidence>
<keyword evidence="6" id="KW-0808">Transferase</keyword>
<evidence type="ECO:0000259" key="5">
    <source>
        <dbReference type="PROSITE" id="PS51337"/>
    </source>
</evidence>
<dbReference type="Gene3D" id="1.10.1240.10">
    <property type="entry name" value="Methionine synthase domain"/>
    <property type="match status" value="1"/>
</dbReference>
<dbReference type="PROSITE" id="PS51337">
    <property type="entry name" value="B12_BINDING_NTER"/>
    <property type="match status" value="1"/>
</dbReference>
<feature type="domain" description="B12-binding N-terminal" evidence="5">
    <location>
        <begin position="1"/>
        <end position="78"/>
    </location>
</feature>
<evidence type="ECO:0000313" key="7">
    <source>
        <dbReference type="Proteomes" id="UP000323521"/>
    </source>
</evidence>
<gene>
    <name evidence="6" type="ORF">DCMF_18665</name>
</gene>
<dbReference type="KEGG" id="fwa:DCMF_18665"/>
<reference evidence="6 7" key="1">
    <citation type="submission" date="2016-10" db="EMBL/GenBank/DDBJ databases">
        <title>Complete Genome Sequence of Peptococcaceae strain DCMF.</title>
        <authorList>
            <person name="Edwards R.J."/>
            <person name="Holland S.I."/>
            <person name="Deshpande N.P."/>
            <person name="Wong Y.K."/>
            <person name="Ertan H."/>
            <person name="Manefield M."/>
            <person name="Russell T.L."/>
            <person name="Lee M.J."/>
        </authorList>
    </citation>
    <scope>NUCLEOTIDE SEQUENCE [LARGE SCALE GENOMIC DNA]</scope>
    <source>
        <strain evidence="6 7">DCMF</strain>
    </source>
</reference>
<dbReference type="InterPro" id="IPR050554">
    <property type="entry name" value="Met_Synthase/Corrinoid"/>
</dbReference>
<dbReference type="CDD" id="cd02070">
    <property type="entry name" value="corrinoid_protein_B12-BD"/>
    <property type="match status" value="1"/>
</dbReference>
<proteinExistence type="inferred from homology"/>
<evidence type="ECO:0000256" key="2">
    <source>
        <dbReference type="ARBA" id="ARBA00022723"/>
    </source>
</evidence>
<dbReference type="GO" id="GO:0046653">
    <property type="term" value="P:tetrahydrofolate metabolic process"/>
    <property type="evidence" value="ECO:0007669"/>
    <property type="project" value="TreeGrafter"/>
</dbReference>
<comment type="similarity">
    <text evidence="1">Belongs to the methylamine corrinoid protein family.</text>
</comment>
<evidence type="ECO:0000256" key="3">
    <source>
        <dbReference type="ARBA" id="ARBA00023285"/>
    </source>
</evidence>
<dbReference type="PANTHER" id="PTHR45833:SF1">
    <property type="entry name" value="METHIONINE SYNTHASE"/>
    <property type="match status" value="1"/>
</dbReference>
<dbReference type="GO" id="GO:0046872">
    <property type="term" value="F:metal ion binding"/>
    <property type="evidence" value="ECO:0007669"/>
    <property type="project" value="UniProtKB-KW"/>
</dbReference>
<dbReference type="InterPro" id="IPR036724">
    <property type="entry name" value="Cobalamin-bd_sf"/>
</dbReference>
<dbReference type="GO" id="GO:0008705">
    <property type="term" value="F:methionine synthase activity"/>
    <property type="evidence" value="ECO:0007669"/>
    <property type="project" value="TreeGrafter"/>
</dbReference>
<dbReference type="SUPFAM" id="SSF52242">
    <property type="entry name" value="Cobalamin (vitamin B12)-binding domain"/>
    <property type="match status" value="1"/>
</dbReference>
<dbReference type="Pfam" id="PF02607">
    <property type="entry name" value="B12-binding_2"/>
    <property type="match status" value="1"/>
</dbReference>
<dbReference type="GO" id="GO:0031419">
    <property type="term" value="F:cobalamin binding"/>
    <property type="evidence" value="ECO:0007669"/>
    <property type="project" value="InterPro"/>
</dbReference>